<dbReference type="InterPro" id="IPR050714">
    <property type="entry name" value="Cobalamin_biosynth_MTase"/>
</dbReference>
<dbReference type="Proteomes" id="UP000004367">
    <property type="component" value="Unassembled WGS sequence"/>
</dbReference>
<keyword evidence="2" id="KW-0169">Cobalamin biosynthesis</keyword>
<organism evidence="7 8">
    <name type="scientific">Mobilicoccus pelagius NBRC 104925</name>
    <dbReference type="NCBI Taxonomy" id="1089455"/>
    <lineage>
        <taxon>Bacteria</taxon>
        <taxon>Bacillati</taxon>
        <taxon>Actinomycetota</taxon>
        <taxon>Actinomycetes</taxon>
        <taxon>Micrococcales</taxon>
        <taxon>Dermatophilaceae</taxon>
        <taxon>Mobilicoccus</taxon>
    </lineage>
</organism>
<evidence type="ECO:0000313" key="8">
    <source>
        <dbReference type="Proteomes" id="UP000004367"/>
    </source>
</evidence>
<dbReference type="UniPathway" id="UPA00148"/>
<sequence>MSEDTTLTGGHPVHVHGWIGAAAPLPASARADIALADLVVGGRRHLTALGVPEERRVVLGPVDPALDALRSLGPGQRGVVVASGDPGFFGMVRRLHGAGLDLVVHPAPSACALAFGRAGLPWEDAQIVSAHGRDLRRAVNVIRAHERVAVMTTVGAGIREIAAALTSWPRRLVLVEHLGEEGERVRWFTREEALALDPADIGEPNVVLAVTDGLEGDPTGDTAAPSPWSGPGMPWRLGERGTHARAADLRTDPLSALVVGAFGAAPGDLALVDGDPLVAAAVEERGAAVRGASPAPTLAGLPALDEPDLVFLAVPGAPDLAAVADWDRARCVVLAGEGPAPHDLGEAPAGWGISALTVPRMTPAPIDAPVDAPPTRHLVIGHRLQGAP</sequence>
<dbReference type="AlphaFoldDB" id="H5UUX8"/>
<accession>H5UUX8</accession>
<dbReference type="InterPro" id="IPR014777">
    <property type="entry name" value="4pyrrole_Mease_sub1"/>
</dbReference>
<evidence type="ECO:0000259" key="6">
    <source>
        <dbReference type="Pfam" id="PF00590"/>
    </source>
</evidence>
<evidence type="ECO:0000256" key="1">
    <source>
        <dbReference type="ARBA" id="ARBA00004953"/>
    </source>
</evidence>
<dbReference type="OrthoDB" id="9787825at2"/>
<keyword evidence="8" id="KW-1185">Reference proteome</keyword>
<dbReference type="CDD" id="cd11644">
    <property type="entry name" value="Precorrin-6Y-MT"/>
    <property type="match status" value="1"/>
</dbReference>
<dbReference type="SUPFAM" id="SSF53790">
    <property type="entry name" value="Tetrapyrrole methylase"/>
    <property type="match status" value="1"/>
</dbReference>
<dbReference type="Pfam" id="PF00590">
    <property type="entry name" value="TP_methylase"/>
    <property type="match status" value="1"/>
</dbReference>
<gene>
    <name evidence="7" type="primary">cobL</name>
    <name evidence="7" type="ORF">MOPEL_130_01430</name>
</gene>
<keyword evidence="3 7" id="KW-0489">Methyltransferase</keyword>
<dbReference type="PANTHER" id="PTHR43182:SF1">
    <property type="entry name" value="COBALT-PRECORRIN-7 C(5)-METHYLTRANSFERASE"/>
    <property type="match status" value="1"/>
</dbReference>
<dbReference type="PANTHER" id="PTHR43182">
    <property type="entry name" value="COBALT-PRECORRIN-6B C(15)-METHYLTRANSFERASE (DECARBOXYLATING)"/>
    <property type="match status" value="1"/>
</dbReference>
<dbReference type="NCBIfam" id="TIGR02467">
    <property type="entry name" value="CbiE"/>
    <property type="match status" value="1"/>
</dbReference>
<dbReference type="InterPro" id="IPR014776">
    <property type="entry name" value="4pyrrole_Mease_sub2"/>
</dbReference>
<dbReference type="GO" id="GO:0008276">
    <property type="term" value="F:protein methyltransferase activity"/>
    <property type="evidence" value="ECO:0007669"/>
    <property type="project" value="InterPro"/>
</dbReference>
<dbReference type="GO" id="GO:0009236">
    <property type="term" value="P:cobalamin biosynthetic process"/>
    <property type="evidence" value="ECO:0007669"/>
    <property type="project" value="UniProtKB-UniPathway"/>
</dbReference>
<dbReference type="EMBL" id="BAFE01000089">
    <property type="protein sequence ID" value="GAB49536.1"/>
    <property type="molecule type" value="Genomic_DNA"/>
</dbReference>
<keyword evidence="5" id="KW-0949">S-adenosyl-L-methionine</keyword>
<evidence type="ECO:0000256" key="5">
    <source>
        <dbReference type="ARBA" id="ARBA00022691"/>
    </source>
</evidence>
<dbReference type="RefSeq" id="WP_009483379.1">
    <property type="nucleotide sequence ID" value="NZ_BAFE01000089.1"/>
</dbReference>
<protein>
    <submittedName>
        <fullName evidence="7">Precorrin-6Y C5,15-methyltransferase</fullName>
    </submittedName>
</protein>
<dbReference type="eggNOG" id="COG2241">
    <property type="taxonomic scope" value="Bacteria"/>
</dbReference>
<dbReference type="Gene3D" id="3.30.950.10">
    <property type="entry name" value="Methyltransferase, Cobalt-precorrin-4 Transmethylase, Domain 2"/>
    <property type="match status" value="1"/>
</dbReference>
<dbReference type="InterPro" id="IPR000878">
    <property type="entry name" value="4pyrrol_Mease"/>
</dbReference>
<name>H5UUX8_9MICO</name>
<dbReference type="Gene3D" id="3.40.1010.10">
    <property type="entry name" value="Cobalt-precorrin-4 Transmethylase, Domain 1"/>
    <property type="match status" value="1"/>
</dbReference>
<dbReference type="InterPro" id="IPR012818">
    <property type="entry name" value="CbiE"/>
</dbReference>
<evidence type="ECO:0000256" key="2">
    <source>
        <dbReference type="ARBA" id="ARBA00022573"/>
    </source>
</evidence>
<evidence type="ECO:0000313" key="7">
    <source>
        <dbReference type="EMBL" id="GAB49536.1"/>
    </source>
</evidence>
<dbReference type="STRING" id="1089455.MOPEL_130_01430"/>
<keyword evidence="4 7" id="KW-0808">Transferase</keyword>
<dbReference type="GO" id="GO:0032259">
    <property type="term" value="P:methylation"/>
    <property type="evidence" value="ECO:0007669"/>
    <property type="project" value="UniProtKB-KW"/>
</dbReference>
<evidence type="ECO:0000256" key="3">
    <source>
        <dbReference type="ARBA" id="ARBA00022603"/>
    </source>
</evidence>
<comment type="caution">
    <text evidence="7">The sequence shown here is derived from an EMBL/GenBank/DDBJ whole genome shotgun (WGS) entry which is preliminary data.</text>
</comment>
<feature type="domain" description="Tetrapyrrole methylase" evidence="6">
    <location>
        <begin position="27"/>
        <end position="191"/>
    </location>
</feature>
<dbReference type="InterPro" id="IPR035996">
    <property type="entry name" value="4pyrrol_Methylase_sf"/>
</dbReference>
<comment type="pathway">
    <text evidence="1">Cofactor biosynthesis; adenosylcobalamin biosynthesis.</text>
</comment>
<evidence type="ECO:0000256" key="4">
    <source>
        <dbReference type="ARBA" id="ARBA00022679"/>
    </source>
</evidence>
<reference evidence="7 8" key="1">
    <citation type="submission" date="2012-02" db="EMBL/GenBank/DDBJ databases">
        <title>Whole genome shotgun sequence of Mobilicoccus pelagius NBRC 104925.</title>
        <authorList>
            <person name="Yoshida Y."/>
            <person name="Hosoyama A."/>
            <person name="Tsuchikane K."/>
            <person name="Katsumata H."/>
            <person name="Yamazaki S."/>
            <person name="Fujita N."/>
        </authorList>
    </citation>
    <scope>NUCLEOTIDE SEQUENCE [LARGE SCALE GENOMIC DNA]</scope>
    <source>
        <strain evidence="7 8">NBRC 104925</strain>
    </source>
</reference>
<proteinExistence type="predicted"/>